<dbReference type="InterPro" id="IPR000160">
    <property type="entry name" value="GGDEF_dom"/>
</dbReference>
<dbReference type="Gene3D" id="3.30.70.270">
    <property type="match status" value="1"/>
</dbReference>
<dbReference type="InterPro" id="IPR029787">
    <property type="entry name" value="Nucleotide_cyclase"/>
</dbReference>
<reference evidence="4 5" key="2">
    <citation type="journal article" date="2022" name="Mar. Drugs">
        <title>Bioassay-Guided Fractionation Leads to the Detection of Cholic Acid Generated by the Rare Thalassomonas sp.</title>
        <authorList>
            <person name="Pheiffer F."/>
            <person name="Schneider Y.K."/>
            <person name="Hansen E.H."/>
            <person name="Andersen J.H."/>
            <person name="Isaksson J."/>
            <person name="Busche T."/>
            <person name="R C."/>
            <person name="Kalinowski J."/>
            <person name="Zyl L.V."/>
            <person name="Trindade M."/>
        </authorList>
    </citation>
    <scope>NUCLEOTIDE SEQUENCE [LARGE SCALE GENOMIC DNA]</scope>
    <source>
        <strain evidence="4 5">XOM25</strain>
    </source>
</reference>
<sequence>MSGKQQLSRPRRSGDVVLPDLTLFKDEAQRLLALQALNILDTPPEERFDRITRIAMQVFNVPFAMVSLVDAKRLWFKSSPGFYLTETARSQSLCAYTILSDEVLMVEDTLLDPRSADKPWVTGEPRLRFYAGIAIKDNRGFNIGTLSILDHKPRKLTPEQINILTELAKVAESEVNAADLSQVTAQLIQSRKQLHQAVTRLRQNEQLNRLRNQVLELIARSEPLTEILTAIVTGVELEYPGMLCSILLTDDSSSKLTLGAAPSLPDFYNAAIEGIAIGPGIGSCGTCAHTGKRVVVEDIASHPYWAPYTELAARAQLGSCWSEPIVDAGGEVLGTFAIYHKEKSAPTSRDFYLIEQSAALASISIERARANKLIWRQANFDSLTGLTNRNLMRELLKTALKNARRNRHRLAVICLDLDHFKAVNDSLGHDIGDKLLIACGERIQGCIRESDTLARLGGDEFLILLPNIAHEAAIEQLAGKILSSLSQPFRLQQELVYVSASLGIALFPDDAADLEQLLKNADQAMYSAKSGGRGCFHYFTSGMQASIQNRIALINDLRKAISNRELTLVYQPIVEIASGKIHKAEALLRWHHPRRGIIAPADFIPLAEESGLIIEIGNWVFEQASLQAAKWRSRYAGNFQISINTSPLQYRNNTDSPADWLAWLAEHKIDAAALTLEITENLLMNDYDKVNKRLAQLRRAGMEISIDDFGTGYSSLSYLKKFHIDYLKIDKSFVQKMSKGSDDLIICEAMVVMAGKLGIKVIAEGIETGEQMQLLAAMDCQYGQGYWLAKPLSVGQFEALLSPESKD</sequence>
<dbReference type="PROSITE" id="PS50883">
    <property type="entry name" value="EAL"/>
    <property type="match status" value="1"/>
</dbReference>
<dbReference type="InterPro" id="IPR001633">
    <property type="entry name" value="EAL_dom"/>
</dbReference>
<evidence type="ECO:0000259" key="2">
    <source>
        <dbReference type="PROSITE" id="PS50883"/>
    </source>
</evidence>
<evidence type="ECO:0000313" key="5">
    <source>
        <dbReference type="Proteomes" id="UP000032352"/>
    </source>
</evidence>
<keyword evidence="5" id="KW-1185">Reference proteome</keyword>
<reference evidence="4 5" key="1">
    <citation type="journal article" date="2015" name="Genome Announc.">
        <title>Draft Genome Sequences of Marine Isolates of Thalassomonas viridans and Thalassomonas actiniarum.</title>
        <authorList>
            <person name="Olonade I."/>
            <person name="van Zyl L.J."/>
            <person name="Trindade M."/>
        </authorList>
    </citation>
    <scope>NUCLEOTIDE SEQUENCE [LARGE SCALE GENOMIC DNA]</scope>
    <source>
        <strain evidence="4 5">XOM25</strain>
    </source>
</reference>
<evidence type="ECO:0000256" key="1">
    <source>
        <dbReference type="ARBA" id="ARBA00001946"/>
    </source>
</evidence>
<dbReference type="GO" id="GO:0003824">
    <property type="term" value="F:catalytic activity"/>
    <property type="evidence" value="ECO:0007669"/>
    <property type="project" value="UniProtKB-ARBA"/>
</dbReference>
<gene>
    <name evidence="4" type="ORF">SG34_009865</name>
</gene>
<dbReference type="SMART" id="SM00052">
    <property type="entry name" value="EAL"/>
    <property type="match status" value="1"/>
</dbReference>
<feature type="domain" description="EAL" evidence="2">
    <location>
        <begin position="550"/>
        <end position="805"/>
    </location>
</feature>
<dbReference type="KEGG" id="tvd:SG34_009865"/>
<dbReference type="InterPro" id="IPR029016">
    <property type="entry name" value="GAF-like_dom_sf"/>
</dbReference>
<evidence type="ECO:0000313" key="4">
    <source>
        <dbReference type="EMBL" id="WDE07162.1"/>
    </source>
</evidence>
<dbReference type="FunFam" id="3.30.70.270:FF:000001">
    <property type="entry name" value="Diguanylate cyclase domain protein"/>
    <property type="match status" value="1"/>
</dbReference>
<dbReference type="CDD" id="cd01949">
    <property type="entry name" value="GGDEF"/>
    <property type="match status" value="1"/>
</dbReference>
<dbReference type="InterPro" id="IPR052155">
    <property type="entry name" value="Biofilm_reg_signaling"/>
</dbReference>
<dbReference type="Gene3D" id="3.20.20.450">
    <property type="entry name" value="EAL domain"/>
    <property type="match status" value="1"/>
</dbReference>
<dbReference type="SMART" id="SM00267">
    <property type="entry name" value="GGDEF"/>
    <property type="match status" value="1"/>
</dbReference>
<dbReference type="Pfam" id="PF00990">
    <property type="entry name" value="GGDEF"/>
    <property type="match status" value="1"/>
</dbReference>
<dbReference type="Pfam" id="PF13185">
    <property type="entry name" value="GAF_2"/>
    <property type="match status" value="1"/>
</dbReference>
<dbReference type="SUPFAM" id="SSF141868">
    <property type="entry name" value="EAL domain-like"/>
    <property type="match status" value="1"/>
</dbReference>
<accession>A0AAE9Z6H4</accession>
<dbReference type="SUPFAM" id="SSF55073">
    <property type="entry name" value="Nucleotide cyclase"/>
    <property type="match status" value="1"/>
</dbReference>
<dbReference type="InterPro" id="IPR043128">
    <property type="entry name" value="Rev_trsase/Diguanyl_cyclase"/>
</dbReference>
<dbReference type="InterPro" id="IPR035919">
    <property type="entry name" value="EAL_sf"/>
</dbReference>
<dbReference type="PANTHER" id="PTHR44757">
    <property type="entry name" value="DIGUANYLATE CYCLASE DGCP"/>
    <property type="match status" value="1"/>
</dbReference>
<dbReference type="Proteomes" id="UP000032352">
    <property type="component" value="Chromosome"/>
</dbReference>
<proteinExistence type="predicted"/>
<dbReference type="PROSITE" id="PS50887">
    <property type="entry name" value="GGDEF"/>
    <property type="match status" value="1"/>
</dbReference>
<dbReference type="InterPro" id="IPR003018">
    <property type="entry name" value="GAF"/>
</dbReference>
<feature type="domain" description="GGDEF" evidence="3">
    <location>
        <begin position="408"/>
        <end position="541"/>
    </location>
</feature>
<dbReference type="EMBL" id="CP059733">
    <property type="protein sequence ID" value="WDE07162.1"/>
    <property type="molecule type" value="Genomic_DNA"/>
</dbReference>
<protein>
    <submittedName>
        <fullName evidence="4">EAL domain-containing protein</fullName>
    </submittedName>
</protein>
<dbReference type="SMART" id="SM00065">
    <property type="entry name" value="GAF"/>
    <property type="match status" value="2"/>
</dbReference>
<dbReference type="NCBIfam" id="TIGR00254">
    <property type="entry name" value="GGDEF"/>
    <property type="match status" value="1"/>
</dbReference>
<dbReference type="Pfam" id="PF00563">
    <property type="entry name" value="EAL"/>
    <property type="match status" value="1"/>
</dbReference>
<dbReference type="PANTHER" id="PTHR44757:SF2">
    <property type="entry name" value="BIOFILM ARCHITECTURE MAINTENANCE PROTEIN MBAA"/>
    <property type="match status" value="1"/>
</dbReference>
<dbReference type="AlphaFoldDB" id="A0AAE9Z6H4"/>
<dbReference type="Gene3D" id="3.30.450.40">
    <property type="match status" value="2"/>
</dbReference>
<evidence type="ECO:0000259" key="3">
    <source>
        <dbReference type="PROSITE" id="PS50887"/>
    </source>
</evidence>
<dbReference type="SUPFAM" id="SSF55781">
    <property type="entry name" value="GAF domain-like"/>
    <property type="match status" value="2"/>
</dbReference>
<organism evidence="4 5">
    <name type="scientific">Thalassomonas viridans</name>
    <dbReference type="NCBI Taxonomy" id="137584"/>
    <lineage>
        <taxon>Bacteria</taxon>
        <taxon>Pseudomonadati</taxon>
        <taxon>Pseudomonadota</taxon>
        <taxon>Gammaproteobacteria</taxon>
        <taxon>Alteromonadales</taxon>
        <taxon>Colwelliaceae</taxon>
        <taxon>Thalassomonas</taxon>
    </lineage>
</organism>
<name>A0AAE9Z6H4_9GAMM</name>
<comment type="cofactor">
    <cofactor evidence="1">
        <name>Mg(2+)</name>
        <dbReference type="ChEBI" id="CHEBI:18420"/>
    </cofactor>
</comment>
<dbReference type="Pfam" id="PF01590">
    <property type="entry name" value="GAF"/>
    <property type="match status" value="1"/>
</dbReference>
<dbReference type="CDD" id="cd01948">
    <property type="entry name" value="EAL"/>
    <property type="match status" value="1"/>
</dbReference>